<reference evidence="1 3" key="1">
    <citation type="journal article" date="2004" name="Proc. Natl. Acad. Sci. U.S.A.">
        <title>Genome sequence of Picrophilus torridus and its implications for life around pH 0.</title>
        <authorList>
            <person name="Futterer O."/>
            <person name="Angelov A."/>
            <person name="Liesegang H."/>
            <person name="Gottschalk G."/>
            <person name="Schleper C."/>
            <person name="Schepers B."/>
            <person name="Dock C."/>
            <person name="Antranikian G."/>
            <person name="Liebl W."/>
        </authorList>
    </citation>
    <scope>NUCLEOTIDE SEQUENCE [LARGE SCALE GENOMIC DNA]</scope>
    <source>
        <strain evidence="3">ATCC 700027 / DSM 9790 / JCM 10055 / NBRC 100828</strain>
        <strain evidence="1">DSM 9790</strain>
    </source>
</reference>
<dbReference type="OrthoDB" id="45652at2157"/>
<organism evidence="1 3">
    <name type="scientific">Picrophilus torridus (strain ATCC 700027 / DSM 9790 / JCM 10055 / NBRC 100828 / KAW 2/3)</name>
    <dbReference type="NCBI Taxonomy" id="1122961"/>
    <lineage>
        <taxon>Archaea</taxon>
        <taxon>Methanobacteriati</taxon>
        <taxon>Thermoplasmatota</taxon>
        <taxon>Thermoplasmata</taxon>
        <taxon>Thermoplasmatales</taxon>
        <taxon>Picrophilaceae</taxon>
        <taxon>Picrophilus</taxon>
    </lineage>
</organism>
<dbReference type="EMBL" id="AE017261">
    <property type="protein sequence ID" value="AAT43851.1"/>
    <property type="molecule type" value="Genomic_DNA"/>
</dbReference>
<dbReference type="RefSeq" id="WP_011178067.1">
    <property type="nucleotide sequence ID" value="NC_005877.1"/>
</dbReference>
<accession>Q6KZK1</accession>
<dbReference type="AlphaFoldDB" id="Q6KZK1"/>
<dbReference type="STRING" id="263820.PTO1266"/>
<dbReference type="DNASU" id="2844850"/>
<dbReference type="Pfam" id="PF10007">
    <property type="entry name" value="DUF2250"/>
    <property type="match status" value="1"/>
</dbReference>
<reference evidence="2 4" key="3">
    <citation type="submission" date="2017-04" db="EMBL/GenBank/DDBJ databases">
        <authorList>
            <person name="Varghese N."/>
            <person name="Submissions S."/>
        </authorList>
    </citation>
    <scope>NUCLEOTIDE SEQUENCE [LARGE SCALE GENOMIC DNA]</scope>
    <source>
        <strain evidence="2 4">DSM 9789</strain>
    </source>
</reference>
<evidence type="ECO:0000313" key="1">
    <source>
        <dbReference type="EMBL" id="AAT43851.1"/>
    </source>
</evidence>
<gene>
    <name evidence="1" type="ordered locus">PTO1266</name>
    <name evidence="2" type="ORF">SAMN02745355_0999</name>
</gene>
<evidence type="ECO:0000313" key="2">
    <source>
        <dbReference type="EMBL" id="SMD31080.1"/>
    </source>
</evidence>
<dbReference type="Proteomes" id="UP000192315">
    <property type="component" value="Unassembled WGS sequence"/>
</dbReference>
<protein>
    <submittedName>
        <fullName evidence="2">Predicted transciptional regulator, contains HTH domain</fullName>
    </submittedName>
</protein>
<dbReference type="PIRSF" id="PIRSF037213">
    <property type="entry name" value="UCP037213"/>
    <property type="match status" value="1"/>
</dbReference>
<dbReference type="HOGENOM" id="CLU_1623399_0_0_2"/>
<dbReference type="InterPro" id="IPR019254">
    <property type="entry name" value="DUF2250"/>
</dbReference>
<dbReference type="EMBL" id="FWYE01000002">
    <property type="protein sequence ID" value="SMD31080.1"/>
    <property type="molecule type" value="Genomic_DNA"/>
</dbReference>
<dbReference type="InParanoid" id="Q6KZK1"/>
<dbReference type="GeneID" id="2844850"/>
<dbReference type="KEGG" id="pto:PTO1266"/>
<dbReference type="eggNOG" id="arCOG03698">
    <property type="taxonomic scope" value="Archaea"/>
</dbReference>
<dbReference type="InterPro" id="IPR017139">
    <property type="entry name" value="UCP037213"/>
</dbReference>
<dbReference type="PaxDb" id="263820-PTO1266"/>
<evidence type="ECO:0000313" key="4">
    <source>
        <dbReference type="Proteomes" id="UP000192315"/>
    </source>
</evidence>
<accession>A0A8G2L859</accession>
<dbReference type="Proteomes" id="UP000000438">
    <property type="component" value="Chromosome"/>
</dbReference>
<reference evidence="1" key="2">
    <citation type="submission" date="2004-02" db="EMBL/GenBank/DDBJ databases">
        <authorList>
            <person name="Fuetterer O."/>
            <person name="Angelov A."/>
            <person name="Liesegang H."/>
            <person name="Gottschalk G."/>
            <person name="Schleper C."/>
            <person name="Schepers B."/>
            <person name="Dock C."/>
            <person name="Antranikian G."/>
            <person name="Liebl W."/>
        </authorList>
    </citation>
    <scope>NUCLEOTIDE SEQUENCE</scope>
    <source>
        <strain evidence="1">DSM 9790</strain>
    </source>
</reference>
<keyword evidence="4" id="KW-1185">Reference proteome</keyword>
<proteinExistence type="predicted"/>
<name>Q6KZK1_PICTO</name>
<evidence type="ECO:0000313" key="3">
    <source>
        <dbReference type="Proteomes" id="UP000000438"/>
    </source>
</evidence>
<sequence length="165" mass="19757">MEDEEIKRRLIENNEMLTVLEHFQVAKVDYAKNIMRYTEIPKMKISHYLGILYDMGLLEKYTNTSIKRTDAKLKKSAEVHKHHTYYQMTNKAHYILKDLDAREYIKYVTPEDLKILKYKKARDEFSDSREKLVKMGLLTKKYELTEIGQQVLDLALRRQIKIPEN</sequence>